<evidence type="ECO:0000256" key="6">
    <source>
        <dbReference type="SAM" id="MobiDB-lite"/>
    </source>
</evidence>
<name>A0A7I4YVW5_HAECO</name>
<evidence type="ECO:0000256" key="7">
    <source>
        <dbReference type="SAM" id="Phobius"/>
    </source>
</evidence>
<dbReference type="GO" id="GO:0016020">
    <property type="term" value="C:membrane"/>
    <property type="evidence" value="ECO:0007669"/>
    <property type="project" value="UniProtKB-SubCell"/>
</dbReference>
<feature type="transmembrane region" description="Helical" evidence="7">
    <location>
        <begin position="47"/>
        <end position="66"/>
    </location>
</feature>
<dbReference type="OMA" id="QRCMDSD"/>
<feature type="compositionally biased region" description="Basic and acidic residues" evidence="6">
    <location>
        <begin position="1"/>
        <end position="14"/>
    </location>
</feature>
<dbReference type="AlphaFoldDB" id="A0A7I4YVW5"/>
<evidence type="ECO:0000256" key="1">
    <source>
        <dbReference type="ARBA" id="ARBA00004370"/>
    </source>
</evidence>
<keyword evidence="5 7" id="KW-0472">Membrane</keyword>
<evidence type="ECO:0000256" key="4">
    <source>
        <dbReference type="ARBA" id="ARBA00022989"/>
    </source>
</evidence>
<feature type="transmembrane region" description="Helical" evidence="7">
    <location>
        <begin position="380"/>
        <end position="403"/>
    </location>
</feature>
<dbReference type="OrthoDB" id="655540at2759"/>
<organism evidence="9 10">
    <name type="scientific">Haemonchus contortus</name>
    <name type="common">Barber pole worm</name>
    <dbReference type="NCBI Taxonomy" id="6289"/>
    <lineage>
        <taxon>Eukaryota</taxon>
        <taxon>Metazoa</taxon>
        <taxon>Ecdysozoa</taxon>
        <taxon>Nematoda</taxon>
        <taxon>Chromadorea</taxon>
        <taxon>Rhabditida</taxon>
        <taxon>Rhabditina</taxon>
        <taxon>Rhabditomorpha</taxon>
        <taxon>Strongyloidea</taxon>
        <taxon>Trichostrongylidae</taxon>
        <taxon>Haemonchus</taxon>
    </lineage>
</organism>
<proteinExistence type="predicted"/>
<dbReference type="Pfam" id="PF01490">
    <property type="entry name" value="Aa_trans"/>
    <property type="match status" value="1"/>
</dbReference>
<feature type="transmembrane region" description="Helical" evidence="7">
    <location>
        <begin position="78"/>
        <end position="99"/>
    </location>
</feature>
<evidence type="ECO:0000256" key="3">
    <source>
        <dbReference type="ARBA" id="ARBA00022692"/>
    </source>
</evidence>
<dbReference type="FunFam" id="1.20.1740.10:FF:000052">
    <property type="entry name" value="Lysine histidine transporter-like 3"/>
    <property type="match status" value="1"/>
</dbReference>
<keyword evidence="9" id="KW-1185">Reference proteome</keyword>
<evidence type="ECO:0000313" key="9">
    <source>
        <dbReference type="Proteomes" id="UP000025227"/>
    </source>
</evidence>
<keyword evidence="3 7" id="KW-0812">Transmembrane</keyword>
<feature type="transmembrane region" description="Helical" evidence="7">
    <location>
        <begin position="239"/>
        <end position="256"/>
    </location>
</feature>
<comment type="subcellular location">
    <subcellularLocation>
        <location evidence="1">Membrane</location>
    </subcellularLocation>
</comment>
<feature type="domain" description="Amino acid transporter transmembrane" evidence="8">
    <location>
        <begin position="46"/>
        <end position="408"/>
    </location>
</feature>
<sequence>MTRETDHKARTSKKDFKRGRSLSPPTGRIASPSVISVTDPFRKPGGISWFVAALFLVDDLGGGGLVTLPTAMVRTDFYIGFVIFLLLMGVTMYSAYALGQCWNILLNTWSIYRVHCRKPYASIGYRAMGPRVRKLVSLNNDFTQFGVTVIYLLLAAKNIHDMVKTFTDTEFSYCFVILILAACLLPVTYLKSPEDFWIAVMIAMFTTAAAVTLVILGISLDYGLCSGYTGVPPLRVKNFFVCLGTVIFACGGHAAFPTIQHDMKNPGDYSKSVFTAFTLLLLLYSPITILGYLTYHDSIRDSILPSIQTEWMRQASNVLITIHCILTITIVINPLNQDLEDLFHCPHHFGWQRVLLRTGTMLAIVFVGESIPSFGPILDLIGGSTQTLASVIFPVLFYVHLLARQKKAEECDKDDDSPPSLRDVLKYAPRKTLILCVCIAVLGIIGGAAATFSAVIELSTTRFSLPCYVNLFIDEKNAEDTTASVYCCGAYQNITHNGRTDQCVPMPKIPFYS</sequence>
<protein>
    <submittedName>
        <fullName evidence="10">Aa_trans domain-containing protein</fullName>
    </submittedName>
</protein>
<feature type="transmembrane region" description="Helical" evidence="7">
    <location>
        <begin position="315"/>
        <end position="332"/>
    </location>
</feature>
<feature type="transmembrane region" description="Helical" evidence="7">
    <location>
        <begin position="171"/>
        <end position="190"/>
    </location>
</feature>
<dbReference type="WBParaSite" id="HCON_00148100-00001">
    <property type="protein sequence ID" value="HCON_00148100-00001"/>
    <property type="gene ID" value="HCON_00148100"/>
</dbReference>
<feature type="transmembrane region" description="Helical" evidence="7">
    <location>
        <begin position="196"/>
        <end position="218"/>
    </location>
</feature>
<keyword evidence="4 7" id="KW-1133">Transmembrane helix</keyword>
<evidence type="ECO:0000313" key="10">
    <source>
        <dbReference type="WBParaSite" id="HCON_00148100-00001"/>
    </source>
</evidence>
<dbReference type="InterPro" id="IPR013057">
    <property type="entry name" value="AA_transpt_TM"/>
</dbReference>
<feature type="region of interest" description="Disordered" evidence="6">
    <location>
        <begin position="1"/>
        <end position="28"/>
    </location>
</feature>
<keyword evidence="2" id="KW-0813">Transport</keyword>
<feature type="transmembrane region" description="Helical" evidence="7">
    <location>
        <begin position="276"/>
        <end position="295"/>
    </location>
</feature>
<reference evidence="10" key="1">
    <citation type="submission" date="2020-12" db="UniProtKB">
        <authorList>
            <consortium name="WormBaseParasite"/>
        </authorList>
    </citation>
    <scope>IDENTIFICATION</scope>
    <source>
        <strain evidence="10">MHco3</strain>
    </source>
</reference>
<evidence type="ECO:0000256" key="2">
    <source>
        <dbReference type="ARBA" id="ARBA00022448"/>
    </source>
</evidence>
<evidence type="ECO:0000256" key="5">
    <source>
        <dbReference type="ARBA" id="ARBA00023136"/>
    </source>
</evidence>
<dbReference type="Proteomes" id="UP000025227">
    <property type="component" value="Unplaced"/>
</dbReference>
<feature type="transmembrane region" description="Helical" evidence="7">
    <location>
        <begin position="432"/>
        <end position="456"/>
    </location>
</feature>
<accession>A0A7I4YVW5</accession>
<dbReference type="PANTHER" id="PTHR48017">
    <property type="entry name" value="OS05G0424000 PROTEIN-RELATED"/>
    <property type="match status" value="1"/>
</dbReference>
<evidence type="ECO:0000259" key="8">
    <source>
        <dbReference type="Pfam" id="PF01490"/>
    </source>
</evidence>